<keyword evidence="2 5" id="KW-0808">Transferase</keyword>
<accession>A0A6A5TM72</accession>
<dbReference type="EMBL" id="ML977002">
    <property type="protein sequence ID" value="KAF1953781.1"/>
    <property type="molecule type" value="Genomic_DNA"/>
</dbReference>
<name>A0A6A5TM72_9PLEO</name>
<organism evidence="5 6">
    <name type="scientific">Byssothecium circinans</name>
    <dbReference type="NCBI Taxonomy" id="147558"/>
    <lineage>
        <taxon>Eukaryota</taxon>
        <taxon>Fungi</taxon>
        <taxon>Dikarya</taxon>
        <taxon>Ascomycota</taxon>
        <taxon>Pezizomycotina</taxon>
        <taxon>Dothideomycetes</taxon>
        <taxon>Pleosporomycetidae</taxon>
        <taxon>Pleosporales</taxon>
        <taxon>Massarineae</taxon>
        <taxon>Massarinaceae</taxon>
        <taxon>Byssothecium</taxon>
    </lineage>
</organism>
<dbReference type="PROSITE" id="PS51683">
    <property type="entry name" value="SAM_OMT_II"/>
    <property type="match status" value="1"/>
</dbReference>
<dbReference type="SUPFAM" id="SSF46785">
    <property type="entry name" value="Winged helix' DNA-binding domain"/>
    <property type="match status" value="1"/>
</dbReference>
<evidence type="ECO:0000256" key="2">
    <source>
        <dbReference type="ARBA" id="ARBA00022679"/>
    </source>
</evidence>
<keyword evidence="6" id="KW-1185">Reference proteome</keyword>
<keyword evidence="1 5" id="KW-0489">Methyltransferase</keyword>
<dbReference type="CDD" id="cd02440">
    <property type="entry name" value="AdoMet_MTases"/>
    <property type="match status" value="1"/>
</dbReference>
<gene>
    <name evidence="5" type="ORF">CC80DRAFT_419154</name>
</gene>
<dbReference type="InterPro" id="IPR036388">
    <property type="entry name" value="WH-like_DNA-bd_sf"/>
</dbReference>
<dbReference type="OrthoDB" id="1606438at2759"/>
<dbReference type="Gene3D" id="3.40.50.150">
    <property type="entry name" value="Vaccinia Virus protein VP39"/>
    <property type="match status" value="1"/>
</dbReference>
<dbReference type="Gene3D" id="1.10.10.10">
    <property type="entry name" value="Winged helix-like DNA-binding domain superfamily/Winged helix DNA-binding domain"/>
    <property type="match status" value="1"/>
</dbReference>
<proteinExistence type="predicted"/>
<evidence type="ECO:0000259" key="4">
    <source>
        <dbReference type="Pfam" id="PF00891"/>
    </source>
</evidence>
<dbReference type="PANTHER" id="PTHR43712:SF12">
    <property type="entry name" value="STERIGMATOCYSTIN 8-O-METHYLTRANSFERASE"/>
    <property type="match status" value="1"/>
</dbReference>
<feature type="domain" description="O-methyltransferase C-terminal" evidence="4">
    <location>
        <begin position="206"/>
        <end position="399"/>
    </location>
</feature>
<dbReference type="SUPFAM" id="SSF53335">
    <property type="entry name" value="S-adenosyl-L-methionine-dependent methyltransferases"/>
    <property type="match status" value="1"/>
</dbReference>
<keyword evidence="3" id="KW-0949">S-adenosyl-L-methionine</keyword>
<dbReference type="InterPro" id="IPR029063">
    <property type="entry name" value="SAM-dependent_MTases_sf"/>
</dbReference>
<evidence type="ECO:0000313" key="6">
    <source>
        <dbReference type="Proteomes" id="UP000800035"/>
    </source>
</evidence>
<reference evidence="5" key="1">
    <citation type="journal article" date="2020" name="Stud. Mycol.">
        <title>101 Dothideomycetes genomes: a test case for predicting lifestyles and emergence of pathogens.</title>
        <authorList>
            <person name="Haridas S."/>
            <person name="Albert R."/>
            <person name="Binder M."/>
            <person name="Bloem J."/>
            <person name="Labutti K."/>
            <person name="Salamov A."/>
            <person name="Andreopoulos B."/>
            <person name="Baker S."/>
            <person name="Barry K."/>
            <person name="Bills G."/>
            <person name="Bluhm B."/>
            <person name="Cannon C."/>
            <person name="Castanera R."/>
            <person name="Culley D."/>
            <person name="Daum C."/>
            <person name="Ezra D."/>
            <person name="Gonzalez J."/>
            <person name="Henrissat B."/>
            <person name="Kuo A."/>
            <person name="Liang C."/>
            <person name="Lipzen A."/>
            <person name="Lutzoni F."/>
            <person name="Magnuson J."/>
            <person name="Mondo S."/>
            <person name="Nolan M."/>
            <person name="Ohm R."/>
            <person name="Pangilinan J."/>
            <person name="Park H.-J."/>
            <person name="Ramirez L."/>
            <person name="Alfaro M."/>
            <person name="Sun H."/>
            <person name="Tritt A."/>
            <person name="Yoshinaga Y."/>
            <person name="Zwiers L.-H."/>
            <person name="Turgeon B."/>
            <person name="Goodwin S."/>
            <person name="Spatafora J."/>
            <person name="Crous P."/>
            <person name="Grigoriev I."/>
        </authorList>
    </citation>
    <scope>NUCLEOTIDE SEQUENCE</scope>
    <source>
        <strain evidence="5">CBS 675.92</strain>
    </source>
</reference>
<dbReference type="Pfam" id="PF00891">
    <property type="entry name" value="Methyltransf_2"/>
    <property type="match status" value="1"/>
</dbReference>
<sequence>MASTSRIAALAKEIETQTTKLDKFFAESQLPPPSFDEDAPLMYPFPPDVAEAQEALSAALDELWWLNQGPIQTIVAKSFATSVGLKTILRYNIQNLVPFETGTTYKELAEKTGVPEKKLTRLLRHGITDHFFRETQPGHIKHTVATKALAAMPVLATWASMGMYDVGPAKMRVGSGPYMVDAVAKWPDSEEPNHSGFQLANDTDKTMFEFFEEHPERMSRFKDAMAFLSTFPGLEPSYAVKAYDWASLGKATVVDVGGSHGAVSIALANEFPDLELVVQDLPKVIEDAKAKAPADLSQRVTFQAHDFFEEQPVKDADVYYFRWIFHDWSDKYCVKILRALIPALKAGARILLSERCLEPPCTLPLRAERWNRDSDITMLATSNSQERDEDDWKALLKAADSNLTLEEVRRTPGAKLDLIVARWK</sequence>
<protein>
    <submittedName>
        <fullName evidence="5">Sterigmatocystin 8-O-methyltransferase</fullName>
    </submittedName>
</protein>
<evidence type="ECO:0000256" key="1">
    <source>
        <dbReference type="ARBA" id="ARBA00022603"/>
    </source>
</evidence>
<dbReference type="InterPro" id="IPR001077">
    <property type="entry name" value="COMT_C"/>
</dbReference>
<dbReference type="AlphaFoldDB" id="A0A6A5TM72"/>
<evidence type="ECO:0000313" key="5">
    <source>
        <dbReference type="EMBL" id="KAF1953781.1"/>
    </source>
</evidence>
<dbReference type="PANTHER" id="PTHR43712">
    <property type="entry name" value="PUTATIVE (AFU_ORTHOLOGUE AFUA_4G14580)-RELATED"/>
    <property type="match status" value="1"/>
</dbReference>
<dbReference type="InterPro" id="IPR016461">
    <property type="entry name" value="COMT-like"/>
</dbReference>
<dbReference type="GO" id="GO:0008171">
    <property type="term" value="F:O-methyltransferase activity"/>
    <property type="evidence" value="ECO:0007669"/>
    <property type="project" value="InterPro"/>
</dbReference>
<dbReference type="GO" id="GO:0032259">
    <property type="term" value="P:methylation"/>
    <property type="evidence" value="ECO:0007669"/>
    <property type="project" value="UniProtKB-KW"/>
</dbReference>
<dbReference type="Proteomes" id="UP000800035">
    <property type="component" value="Unassembled WGS sequence"/>
</dbReference>
<dbReference type="InterPro" id="IPR036390">
    <property type="entry name" value="WH_DNA-bd_sf"/>
</dbReference>
<evidence type="ECO:0000256" key="3">
    <source>
        <dbReference type="ARBA" id="ARBA00022691"/>
    </source>
</evidence>